<accession>A0AAV2NL57</accession>
<evidence type="ECO:0000256" key="1">
    <source>
        <dbReference type="SAM" id="MobiDB-lite"/>
    </source>
</evidence>
<gene>
    <name evidence="2" type="ORF">LPLAT_LOCUS6195</name>
</gene>
<feature type="region of interest" description="Disordered" evidence="1">
    <location>
        <begin position="1"/>
        <end position="66"/>
    </location>
</feature>
<evidence type="ECO:0000313" key="3">
    <source>
        <dbReference type="Proteomes" id="UP001497644"/>
    </source>
</evidence>
<evidence type="ECO:0000313" key="2">
    <source>
        <dbReference type="EMBL" id="CAL1680114.1"/>
    </source>
</evidence>
<keyword evidence="3" id="KW-1185">Reference proteome</keyword>
<dbReference type="Proteomes" id="UP001497644">
    <property type="component" value="Chromosome 2"/>
</dbReference>
<sequence>MEVKPFRPTERKRPEETQLRPKGRLSAFNDKKARQPSSVKAAMLSAEVAQRESRKVEHEYATSLSR</sequence>
<proteinExistence type="predicted"/>
<feature type="compositionally biased region" description="Basic and acidic residues" evidence="1">
    <location>
        <begin position="49"/>
        <end position="60"/>
    </location>
</feature>
<dbReference type="AlphaFoldDB" id="A0AAV2NL57"/>
<reference evidence="2" key="1">
    <citation type="submission" date="2024-04" db="EMBL/GenBank/DDBJ databases">
        <authorList>
            <consortium name="Molecular Ecology Group"/>
        </authorList>
    </citation>
    <scope>NUCLEOTIDE SEQUENCE</scope>
</reference>
<organism evidence="2 3">
    <name type="scientific">Lasius platythorax</name>
    <dbReference type="NCBI Taxonomy" id="488582"/>
    <lineage>
        <taxon>Eukaryota</taxon>
        <taxon>Metazoa</taxon>
        <taxon>Ecdysozoa</taxon>
        <taxon>Arthropoda</taxon>
        <taxon>Hexapoda</taxon>
        <taxon>Insecta</taxon>
        <taxon>Pterygota</taxon>
        <taxon>Neoptera</taxon>
        <taxon>Endopterygota</taxon>
        <taxon>Hymenoptera</taxon>
        <taxon>Apocrita</taxon>
        <taxon>Aculeata</taxon>
        <taxon>Formicoidea</taxon>
        <taxon>Formicidae</taxon>
        <taxon>Formicinae</taxon>
        <taxon>Lasius</taxon>
        <taxon>Lasius</taxon>
    </lineage>
</organism>
<feature type="compositionally biased region" description="Basic and acidic residues" evidence="1">
    <location>
        <begin position="1"/>
        <end position="19"/>
    </location>
</feature>
<dbReference type="EMBL" id="OZ034825">
    <property type="protein sequence ID" value="CAL1680114.1"/>
    <property type="molecule type" value="Genomic_DNA"/>
</dbReference>
<name>A0AAV2NL57_9HYME</name>
<protein>
    <submittedName>
        <fullName evidence="2">Uncharacterized protein</fullName>
    </submittedName>
</protein>